<dbReference type="RefSeq" id="WP_317491187.1">
    <property type="nucleotide sequence ID" value="NZ_CP136051.1"/>
</dbReference>
<keyword evidence="2" id="KW-1185">Reference proteome</keyword>
<protein>
    <submittedName>
        <fullName evidence="1">Uncharacterized protein</fullName>
    </submittedName>
</protein>
<gene>
    <name evidence="1" type="ORF">RT717_07870</name>
</gene>
<reference evidence="1 2" key="1">
    <citation type="journal article" date="2023" name="Microbiol. Resour. Announc.">
        <title>Complete Genome Sequence of Imperialibacter roseus strain P4T.</title>
        <authorList>
            <person name="Tizabi D.R."/>
            <person name="Bachvaroff T."/>
            <person name="Hill R.T."/>
        </authorList>
    </citation>
    <scope>NUCLEOTIDE SEQUENCE [LARGE SCALE GENOMIC DNA]</scope>
    <source>
        <strain evidence="1 2">P4T</strain>
    </source>
</reference>
<accession>A0ABZ0IU29</accession>
<name>A0ABZ0IU29_9BACT</name>
<evidence type="ECO:0000313" key="2">
    <source>
        <dbReference type="Proteomes" id="UP001302349"/>
    </source>
</evidence>
<proteinExistence type="predicted"/>
<evidence type="ECO:0000313" key="1">
    <source>
        <dbReference type="EMBL" id="WOK08550.1"/>
    </source>
</evidence>
<sequence length="65" mass="7334">MTNQNGLIHHHNSNVMPIVRNERADVERHPHGNSSELDRDTANILRIFSPYNPKGSDGCNGKFSH</sequence>
<organism evidence="1 2">
    <name type="scientific">Imperialibacter roseus</name>
    <dbReference type="NCBI Taxonomy" id="1324217"/>
    <lineage>
        <taxon>Bacteria</taxon>
        <taxon>Pseudomonadati</taxon>
        <taxon>Bacteroidota</taxon>
        <taxon>Cytophagia</taxon>
        <taxon>Cytophagales</taxon>
        <taxon>Flammeovirgaceae</taxon>
        <taxon>Imperialibacter</taxon>
    </lineage>
</organism>
<dbReference type="Proteomes" id="UP001302349">
    <property type="component" value="Chromosome"/>
</dbReference>
<dbReference type="EMBL" id="CP136051">
    <property type="protein sequence ID" value="WOK08550.1"/>
    <property type="molecule type" value="Genomic_DNA"/>
</dbReference>